<protein>
    <recommendedName>
        <fullName evidence="1">DUF4097 domain-containing protein</fullName>
    </recommendedName>
</protein>
<dbReference type="EMBL" id="SRMB01000001">
    <property type="protein sequence ID" value="TGE29242.1"/>
    <property type="molecule type" value="Genomic_DNA"/>
</dbReference>
<organism evidence="2 3">
    <name type="scientific">Hymenobacter metallicola</name>
    <dbReference type="NCBI Taxonomy" id="2563114"/>
    <lineage>
        <taxon>Bacteria</taxon>
        <taxon>Pseudomonadati</taxon>
        <taxon>Bacteroidota</taxon>
        <taxon>Cytophagia</taxon>
        <taxon>Cytophagales</taxon>
        <taxon>Hymenobacteraceae</taxon>
        <taxon>Hymenobacter</taxon>
    </lineage>
</organism>
<evidence type="ECO:0000313" key="2">
    <source>
        <dbReference type="EMBL" id="TGE29242.1"/>
    </source>
</evidence>
<dbReference type="InterPro" id="IPR025164">
    <property type="entry name" value="Toastrack_DUF4097"/>
</dbReference>
<dbReference type="Proteomes" id="UP000298471">
    <property type="component" value="Unassembled WGS sequence"/>
</dbReference>
<dbReference type="Pfam" id="PF13349">
    <property type="entry name" value="DUF4097"/>
    <property type="match status" value="1"/>
</dbReference>
<accession>A0A4Z0QKJ0</accession>
<comment type="caution">
    <text evidence="2">The sequence shown here is derived from an EMBL/GenBank/DDBJ whole genome shotgun (WGS) entry which is preliminary data.</text>
</comment>
<name>A0A4Z0QKJ0_9BACT</name>
<keyword evidence="3" id="KW-1185">Reference proteome</keyword>
<dbReference type="OrthoDB" id="876535at2"/>
<evidence type="ECO:0000313" key="3">
    <source>
        <dbReference type="Proteomes" id="UP000298471"/>
    </source>
</evidence>
<sequence>MRLTQISSAGNYSAAFALMGPSGQSRIPLSPALFYMKTLLLGLLLSLATVAARAQAVPAFTFTCGDGTFTSSSSKRYCETRDKILPAPADQGITIDGGANGGITVKGWDGNQVRVRAKILAWGKNEAEAQKLGKSVSIKAKDYTLRAESTEPGEQGWAVSYEVFVPRTMTLTLRTLNGGINLSDLQGAVTFAAANGGISLVNMGGSVKGRTVNGGVKIKLAGPKWVGEGLDVETTNGSITWDLPKAYSAKVYAATTVGSVSAGKLPVTNSETLQKVVAATLGQGGAPLKAVTTKGDVKLTQL</sequence>
<dbReference type="AlphaFoldDB" id="A0A4Z0QKJ0"/>
<evidence type="ECO:0000259" key="1">
    <source>
        <dbReference type="Pfam" id="PF13349"/>
    </source>
</evidence>
<reference evidence="2 3" key="1">
    <citation type="submission" date="2019-04" db="EMBL/GenBank/DDBJ databases">
        <authorList>
            <person name="Feng G."/>
            <person name="Zhang J."/>
            <person name="Zhu H."/>
        </authorList>
    </citation>
    <scope>NUCLEOTIDE SEQUENCE [LARGE SCALE GENOMIC DNA]</scope>
    <source>
        <strain evidence="2 3">9PBR-1</strain>
    </source>
</reference>
<gene>
    <name evidence="2" type="ORF">E5K02_07250</name>
</gene>
<feature type="domain" description="DUF4097" evidence="1">
    <location>
        <begin position="170"/>
        <end position="299"/>
    </location>
</feature>
<proteinExistence type="predicted"/>